<accession>J0QPB3</accession>
<evidence type="ECO:0000313" key="8">
    <source>
        <dbReference type="Proteomes" id="UP000002646"/>
    </source>
</evidence>
<dbReference type="InterPro" id="IPR007688">
    <property type="entry name" value="Conjugal_tfr_TrbL/VirB6"/>
</dbReference>
<evidence type="ECO:0000256" key="6">
    <source>
        <dbReference type="SAM" id="Phobius"/>
    </source>
</evidence>
<dbReference type="STRING" id="1094564.MCW_01143"/>
<organism evidence="7 8">
    <name type="scientific">Cardidatus Bartonella washoeensis 085-0475</name>
    <dbReference type="NCBI Taxonomy" id="1094564"/>
    <lineage>
        <taxon>Bacteria</taxon>
        <taxon>Pseudomonadati</taxon>
        <taxon>Pseudomonadota</taxon>
        <taxon>Alphaproteobacteria</taxon>
        <taxon>Hyphomicrobiales</taxon>
        <taxon>Bartonellaceae</taxon>
        <taxon>Bartonella</taxon>
    </lineage>
</organism>
<dbReference type="GO" id="GO:0030255">
    <property type="term" value="P:protein secretion by the type IV secretion system"/>
    <property type="evidence" value="ECO:0007669"/>
    <property type="project" value="InterPro"/>
</dbReference>
<reference evidence="7 8" key="1">
    <citation type="submission" date="2012-03" db="EMBL/GenBank/DDBJ databases">
        <title>The Genome Sequence of Bartonella washoensis 085-0475.</title>
        <authorList>
            <consortium name="The Broad Institute Genome Sequencing Platform"/>
            <consortium name="The Broad Institute Genome Sequencing Center for Infectious Disease"/>
            <person name="Feldgarden M."/>
            <person name="Kirby J."/>
            <person name="Kosoy M."/>
            <person name="Birtles R."/>
            <person name="Probert W.S."/>
            <person name="Chiaraviglio L."/>
            <person name="Young S.K."/>
            <person name="Zeng Q."/>
            <person name="Gargeya S."/>
            <person name="Fitzgerald M."/>
            <person name="Haas B."/>
            <person name="Abouelleil A."/>
            <person name="Alvarado L."/>
            <person name="Arachchi H.M."/>
            <person name="Berlin A."/>
            <person name="Chapman S.B."/>
            <person name="Gearin G."/>
            <person name="Goldberg J."/>
            <person name="Griggs A."/>
            <person name="Gujja S."/>
            <person name="Hansen M."/>
            <person name="Heiman D."/>
            <person name="Howarth C."/>
            <person name="Larimer J."/>
            <person name="Lui A."/>
            <person name="MacDonald P.J.P."/>
            <person name="McCowen C."/>
            <person name="Montmayeur A."/>
            <person name="Murphy C."/>
            <person name="Neiman D."/>
            <person name="Pearson M."/>
            <person name="Priest M."/>
            <person name="Roberts A."/>
            <person name="Saif S."/>
            <person name="Shea T."/>
            <person name="Sisk P."/>
            <person name="Stolte C."/>
            <person name="Sykes S."/>
            <person name="Wortman J."/>
            <person name="Nusbaum C."/>
            <person name="Birren B."/>
        </authorList>
    </citation>
    <scope>NUCLEOTIDE SEQUENCE [LARGE SCALE GENOMIC DNA]</scope>
    <source>
        <strain evidence="7 8">085-0475</strain>
    </source>
</reference>
<dbReference type="Pfam" id="PF04610">
    <property type="entry name" value="TrbL"/>
    <property type="match status" value="1"/>
</dbReference>
<dbReference type="GO" id="GO:0016020">
    <property type="term" value="C:membrane"/>
    <property type="evidence" value="ECO:0007669"/>
    <property type="project" value="UniProtKB-SubCell"/>
</dbReference>
<dbReference type="Proteomes" id="UP000002646">
    <property type="component" value="Unassembled WGS sequence"/>
</dbReference>
<dbReference type="RefSeq" id="WP_006925962.1">
    <property type="nucleotide sequence ID" value="NZ_JH725102.1"/>
</dbReference>
<proteinExistence type="inferred from homology"/>
<dbReference type="AlphaFoldDB" id="J0QPB3"/>
<feature type="non-terminal residue" evidence="7">
    <location>
        <position position="87"/>
    </location>
</feature>
<evidence type="ECO:0000256" key="3">
    <source>
        <dbReference type="ARBA" id="ARBA00022692"/>
    </source>
</evidence>
<keyword evidence="4 6" id="KW-1133">Transmembrane helix</keyword>
<evidence type="ECO:0000256" key="1">
    <source>
        <dbReference type="ARBA" id="ARBA00004141"/>
    </source>
</evidence>
<evidence type="ECO:0000256" key="4">
    <source>
        <dbReference type="ARBA" id="ARBA00022989"/>
    </source>
</evidence>
<gene>
    <name evidence="7" type="ORF">MCW_01143</name>
</gene>
<dbReference type="EMBL" id="AILX01000015">
    <property type="protein sequence ID" value="EJF84849.1"/>
    <property type="molecule type" value="Genomic_DNA"/>
</dbReference>
<comment type="subcellular location">
    <subcellularLocation>
        <location evidence="1">Membrane</location>
        <topology evidence="1">Multi-pass membrane protein</topology>
    </subcellularLocation>
</comment>
<evidence type="ECO:0000313" key="7">
    <source>
        <dbReference type="EMBL" id="EJF84849.1"/>
    </source>
</evidence>
<protein>
    <submittedName>
        <fullName evidence="7">Uncharacterized protein</fullName>
    </submittedName>
</protein>
<feature type="transmembrane region" description="Helical" evidence="6">
    <location>
        <begin position="29"/>
        <end position="51"/>
    </location>
</feature>
<evidence type="ECO:0000256" key="5">
    <source>
        <dbReference type="ARBA" id="ARBA00023136"/>
    </source>
</evidence>
<comment type="similarity">
    <text evidence="2">Belongs to the TrbL/VirB6 family.</text>
</comment>
<keyword evidence="5 6" id="KW-0472">Membrane</keyword>
<comment type="caution">
    <text evidence="7">The sequence shown here is derived from an EMBL/GenBank/DDBJ whole genome shotgun (WGS) entry which is preliminary data.</text>
</comment>
<evidence type="ECO:0000256" key="2">
    <source>
        <dbReference type="ARBA" id="ARBA00007802"/>
    </source>
</evidence>
<name>J0QPB3_9HYPH</name>
<keyword evidence="3 6" id="KW-0812">Transmembrane</keyword>
<dbReference type="HOGENOM" id="CLU_2595241_0_0_5"/>
<sequence>MNFTMFTQLYNHIDNATKTYVTDISSKTIIAITPIVSIGLTIAFIVYAWLIMRGAVDMPLSGFISRCLRISIITSIALTAGLYQPEI</sequence>